<reference evidence="2" key="1">
    <citation type="submission" date="2023-06" db="EMBL/GenBank/DDBJ databases">
        <authorList>
            <person name="Kurt Z."/>
        </authorList>
    </citation>
    <scope>NUCLEOTIDE SEQUENCE</scope>
</reference>
<dbReference type="AlphaFoldDB" id="A0AA86UI60"/>
<gene>
    <name evidence="3" type="ORF">HINF_LOCUS43226</name>
    <name evidence="2" type="ORF">HINF_LOCUS44384</name>
    <name evidence="1" type="ORF">HINF_LOCUS705</name>
    <name evidence="4" type="ORF">HINF_LOCUS72568</name>
</gene>
<evidence type="ECO:0000313" key="4">
    <source>
        <dbReference type="EMBL" id="CAL6104081.1"/>
    </source>
</evidence>
<dbReference type="EMBL" id="CAXDID020000577">
    <property type="protein sequence ID" value="CAL6104081.1"/>
    <property type="molecule type" value="Genomic_DNA"/>
</dbReference>
<reference evidence="3 5" key="2">
    <citation type="submission" date="2024-07" db="EMBL/GenBank/DDBJ databases">
        <authorList>
            <person name="Akdeniz Z."/>
        </authorList>
    </citation>
    <scope>NUCLEOTIDE SEQUENCE [LARGE SCALE GENOMIC DNA]</scope>
</reference>
<comment type="caution">
    <text evidence="2">The sequence shown here is derived from an EMBL/GenBank/DDBJ whole genome shotgun (WGS) entry which is preliminary data.</text>
</comment>
<evidence type="ECO:0000313" key="2">
    <source>
        <dbReference type="EMBL" id="CAI9956739.1"/>
    </source>
</evidence>
<dbReference type="Proteomes" id="UP001642409">
    <property type="component" value="Unassembled WGS sequence"/>
</dbReference>
<organism evidence="2">
    <name type="scientific">Hexamita inflata</name>
    <dbReference type="NCBI Taxonomy" id="28002"/>
    <lineage>
        <taxon>Eukaryota</taxon>
        <taxon>Metamonada</taxon>
        <taxon>Diplomonadida</taxon>
        <taxon>Hexamitidae</taxon>
        <taxon>Hexamitinae</taxon>
        <taxon>Hexamita</taxon>
    </lineage>
</organism>
<evidence type="ECO:0000313" key="5">
    <source>
        <dbReference type="Proteomes" id="UP001642409"/>
    </source>
</evidence>
<protein>
    <submittedName>
        <fullName evidence="3">Hypothetical_protein</fullName>
    </submittedName>
</protein>
<sequence length="317" mass="38160">MELIKQRYRQSFRSVLFTDRVNEKDLIFMNKYCIDNSECMSPAEITKNLIRTYFGGRSIFYFSVFAQIIKIQNKQSYQNQQKQVIDVKIRKNQLSNEQFQQYRQLYQISLHQMTNTDHSEQTNEQLFSTINTLCKQESRAFWQLATQIHKNTNTLATAFQLKLDFKNKFQKQFFTEHLNDNDKDLIYEKCKSTPRNTVYIKKLVEELQETHFKEKILYQEIYRCIQNRISRHATIENFPIEIKKEINNKKYQLEQEEVQHCNVLYVQALKQVHYKDYSDQNPSDLCKIIDNLQTINKIFTFKDISLLTMSIKNQINK</sequence>
<evidence type="ECO:0000313" key="3">
    <source>
        <dbReference type="EMBL" id="CAL6049372.1"/>
    </source>
</evidence>
<accession>A0AA86UI60</accession>
<dbReference type="EMBL" id="CAXDID020000179">
    <property type="protein sequence ID" value="CAL6049372.1"/>
    <property type="molecule type" value="Genomic_DNA"/>
</dbReference>
<keyword evidence="5" id="KW-1185">Reference proteome</keyword>
<dbReference type="EMBL" id="CATOUU010000879">
    <property type="protein sequence ID" value="CAI9956739.1"/>
    <property type="molecule type" value="Genomic_DNA"/>
</dbReference>
<evidence type="ECO:0000313" key="1">
    <source>
        <dbReference type="EMBL" id="CAI9913060.1"/>
    </source>
</evidence>
<proteinExistence type="predicted"/>
<dbReference type="EMBL" id="CATOUU010000017">
    <property type="protein sequence ID" value="CAI9913060.1"/>
    <property type="molecule type" value="Genomic_DNA"/>
</dbReference>
<name>A0AA86UI60_9EUKA</name>